<dbReference type="PANTHER" id="PTHR33055:SF3">
    <property type="entry name" value="PUTATIVE TRANSPOSASE FOR IS117-RELATED"/>
    <property type="match status" value="1"/>
</dbReference>
<feature type="domain" description="Transposase IS116/IS110/IS902 C-terminal" evidence="2">
    <location>
        <begin position="223"/>
        <end position="298"/>
    </location>
</feature>
<feature type="domain" description="Transposase IS110-like N-terminal" evidence="1">
    <location>
        <begin position="9"/>
        <end position="154"/>
    </location>
</feature>
<protein>
    <submittedName>
        <fullName evidence="3">IS110 family transposase</fullName>
    </submittedName>
</protein>
<dbReference type="Proteomes" id="UP001172217">
    <property type="component" value="Unassembled WGS sequence"/>
</dbReference>
<organism evidence="3 4">
    <name type="scientific">Burkholderia orbicola</name>
    <dbReference type="NCBI Taxonomy" id="2978683"/>
    <lineage>
        <taxon>Bacteria</taxon>
        <taxon>Pseudomonadati</taxon>
        <taxon>Pseudomonadota</taxon>
        <taxon>Betaproteobacteria</taxon>
        <taxon>Burkholderiales</taxon>
        <taxon>Burkholderiaceae</taxon>
        <taxon>Burkholderia</taxon>
        <taxon>Burkholderia cepacia complex</taxon>
    </lineage>
</organism>
<dbReference type="Pfam" id="PF02371">
    <property type="entry name" value="Transposase_20"/>
    <property type="match status" value="1"/>
</dbReference>
<gene>
    <name evidence="3" type="ORF">QZM70_16135</name>
</gene>
<sequence length="373" mass="42144">MEKDSTLYVGLDVHKESISVAYAVDAGAVESLGKIGTTKAEIDRLCKRLQSKAPHVRVVYEAGPCGYGLYRQLVERDFECMVCAPSLIPRKPGDRVKTDRRDAMKLVRALRADDLSAVHVPTVEDEAFRDLARAWASVREELRQAKQRLKSFLLAHGVRYTGRADWSEAHKRWISCYSFGNAWQQLAFEEHRRTIDDRLAQCDRLEAALREAVVDWRFYPVIQALQAMRGVQFLTAVGMVSELGDLSRFMHPRQLMAWFGVTPSEHSSGGKRRQGAITKTGNSYARKLLVEAAWSYRHAARVGPQIQRRHEGLPKVVIDRAWDAQVRLCQRYRKLAARGKNAGITIVAVARELVGFIWDIARLAMTATSPRSA</sequence>
<keyword evidence="4" id="KW-1185">Reference proteome</keyword>
<accession>A0ABT8NSA6</accession>
<proteinExistence type="predicted"/>
<dbReference type="RefSeq" id="WP_054928454.1">
    <property type="nucleotide sequence ID" value="NZ_JAUJQL010000008.1"/>
</dbReference>
<dbReference type="Pfam" id="PF01548">
    <property type="entry name" value="DEDD_Tnp_IS110"/>
    <property type="match status" value="1"/>
</dbReference>
<dbReference type="InterPro" id="IPR002525">
    <property type="entry name" value="Transp_IS110-like_N"/>
</dbReference>
<dbReference type="InterPro" id="IPR003346">
    <property type="entry name" value="Transposase_20"/>
</dbReference>
<name>A0ABT8NSA6_9BURK</name>
<dbReference type="EMBL" id="JAUJQL010000008">
    <property type="protein sequence ID" value="MDN7524472.1"/>
    <property type="molecule type" value="Genomic_DNA"/>
</dbReference>
<dbReference type="InterPro" id="IPR047650">
    <property type="entry name" value="Transpos_IS110"/>
</dbReference>
<evidence type="ECO:0000259" key="1">
    <source>
        <dbReference type="Pfam" id="PF01548"/>
    </source>
</evidence>
<dbReference type="NCBIfam" id="NF033542">
    <property type="entry name" value="transpos_IS110"/>
    <property type="match status" value="1"/>
</dbReference>
<comment type="caution">
    <text evidence="3">The sequence shown here is derived from an EMBL/GenBank/DDBJ whole genome shotgun (WGS) entry which is preliminary data.</text>
</comment>
<evidence type="ECO:0000313" key="3">
    <source>
        <dbReference type="EMBL" id="MDN7524472.1"/>
    </source>
</evidence>
<reference evidence="3" key="1">
    <citation type="submission" date="2023-07" db="EMBL/GenBank/DDBJ databases">
        <title>A collection of bacterial strains from the Burkholderia cepacia Research Laboratory and Repository.</title>
        <authorList>
            <person name="Lipuma J."/>
            <person name="Spilker T."/>
            <person name="Caverly L."/>
        </authorList>
    </citation>
    <scope>NUCLEOTIDE SEQUENCE</scope>
    <source>
        <strain evidence="3">AU45194</strain>
    </source>
</reference>
<evidence type="ECO:0000259" key="2">
    <source>
        <dbReference type="Pfam" id="PF02371"/>
    </source>
</evidence>
<dbReference type="PANTHER" id="PTHR33055">
    <property type="entry name" value="TRANSPOSASE FOR INSERTION SEQUENCE ELEMENT IS1111A"/>
    <property type="match status" value="1"/>
</dbReference>
<evidence type="ECO:0000313" key="4">
    <source>
        <dbReference type="Proteomes" id="UP001172217"/>
    </source>
</evidence>